<dbReference type="InterPro" id="IPR052961">
    <property type="entry name" value="Oxido-Kinase-like_Enzymes"/>
</dbReference>
<dbReference type="InterPro" id="IPR012877">
    <property type="entry name" value="Dhs-27"/>
</dbReference>
<dbReference type="PANTHER" id="PTHR23020:SF41">
    <property type="entry name" value="AMINOGLYCOSIDE PHOSPHOTRANSFERASE DOMAIN-CONTAINING PROTEIN"/>
    <property type="match status" value="1"/>
</dbReference>
<sequence>MELQRSQAAWAVWLDLECRMGVGHSCSLIYRPFLSGEPCSAEKSQHEEPAAGAGTLSSRLQIEVGQTEGFHSGQIPSPARGTMRGWSRVKYFMFPCTTSQLFHFRQCRVQSVGSGKGFLSEVMRVELQWKEIMDNTQLPTHVILKTTNSEKLSRFVKSDHMTPSEEEATRMTMELFHNTECAVYEMFSSDPPGIPLATCYCTVPIRADNETPMVVLQDLHVNGKHQPIEKGLTVDQLFDVADKLAKLHSWSLTTKYRWKEKVPACETFCSIVQREAKHFVEATAHRLKGKTKKLDAIDVDKIKLLLADEEKMTKLMTSFRSLIPEVIVHGDLWSNNLIFSIDEKTSEASGNLIAIIDWQICHQGSFAEDLCNLFGCSIDESTRRDYTEAVFKRYFNTLNELISGELPLPSFEKAYAEFRTTLAHHYVIACCSDAVTVSDLHVSSEVKELLYERIANSYLEGIAYLQL</sequence>
<organism evidence="2 3">
    <name type="scientific">Trichuris muris</name>
    <name type="common">Mouse whipworm</name>
    <dbReference type="NCBI Taxonomy" id="70415"/>
    <lineage>
        <taxon>Eukaryota</taxon>
        <taxon>Metazoa</taxon>
        <taxon>Ecdysozoa</taxon>
        <taxon>Nematoda</taxon>
        <taxon>Enoplea</taxon>
        <taxon>Dorylaimia</taxon>
        <taxon>Trichinellida</taxon>
        <taxon>Trichuridae</taxon>
        <taxon>Trichuris</taxon>
    </lineage>
</organism>
<keyword evidence="2" id="KW-1185">Reference proteome</keyword>
<feature type="domain" description="CHK kinase-like" evidence="1">
    <location>
        <begin position="214"/>
        <end position="404"/>
    </location>
</feature>
<evidence type="ECO:0000313" key="3">
    <source>
        <dbReference type="WBParaSite" id="TMUE_2000007539.1"/>
    </source>
</evidence>
<name>A0A5S6QK43_TRIMR</name>
<dbReference type="Proteomes" id="UP000046395">
    <property type="component" value="Unassembled WGS sequence"/>
</dbReference>
<evidence type="ECO:0000259" key="1">
    <source>
        <dbReference type="SMART" id="SM00587"/>
    </source>
</evidence>
<dbReference type="AlphaFoldDB" id="A0A5S6QK43"/>
<dbReference type="InterPro" id="IPR011009">
    <property type="entry name" value="Kinase-like_dom_sf"/>
</dbReference>
<proteinExistence type="predicted"/>
<dbReference type="InterPro" id="IPR015897">
    <property type="entry name" value="CHK_kinase-like"/>
</dbReference>
<dbReference type="SMART" id="SM00587">
    <property type="entry name" value="CHK"/>
    <property type="match status" value="1"/>
</dbReference>
<accession>A0A5S6QK43</accession>
<reference evidence="3" key="1">
    <citation type="submission" date="2019-12" db="UniProtKB">
        <authorList>
            <consortium name="WormBaseParasite"/>
        </authorList>
    </citation>
    <scope>IDENTIFICATION</scope>
</reference>
<dbReference type="Gene3D" id="3.90.1200.10">
    <property type="match status" value="1"/>
</dbReference>
<dbReference type="Pfam" id="PF07914">
    <property type="entry name" value="DUF1679"/>
    <property type="match status" value="1"/>
</dbReference>
<protein>
    <submittedName>
        <fullName evidence="3">CHK domain-containing protein</fullName>
    </submittedName>
</protein>
<evidence type="ECO:0000313" key="2">
    <source>
        <dbReference type="Proteomes" id="UP000046395"/>
    </source>
</evidence>
<dbReference type="PANTHER" id="PTHR23020">
    <property type="entry name" value="UNCHARACTERIZED NUCLEAR HORMONE RECEPTOR-RELATED"/>
    <property type="match status" value="1"/>
</dbReference>
<dbReference type="SUPFAM" id="SSF56112">
    <property type="entry name" value="Protein kinase-like (PK-like)"/>
    <property type="match status" value="1"/>
</dbReference>
<dbReference type="WBParaSite" id="TMUE_2000007539.1">
    <property type="protein sequence ID" value="TMUE_2000007539.1"/>
    <property type="gene ID" value="WBGene00290352"/>
</dbReference>